<evidence type="ECO:0000256" key="2">
    <source>
        <dbReference type="ARBA" id="ARBA00023295"/>
    </source>
</evidence>
<protein>
    <submittedName>
        <fullName evidence="4">Alpha-amylase</fullName>
    </submittedName>
</protein>
<dbReference type="Pfam" id="PF00128">
    <property type="entry name" value="Alpha-amylase"/>
    <property type="match status" value="1"/>
</dbReference>
<dbReference type="PANTHER" id="PTHR10357:SF210">
    <property type="entry name" value="MALTODEXTRIN GLUCOSIDASE"/>
    <property type="match status" value="1"/>
</dbReference>
<accession>A0A6N9TED9</accession>
<keyword evidence="1" id="KW-0378">Hydrolase</keyword>
<dbReference type="PANTHER" id="PTHR10357">
    <property type="entry name" value="ALPHA-AMYLASE FAMILY MEMBER"/>
    <property type="match status" value="1"/>
</dbReference>
<dbReference type="InterPro" id="IPR013783">
    <property type="entry name" value="Ig-like_fold"/>
</dbReference>
<organism evidence="4 5">
    <name type="scientific">Alteromonas genovensis</name>
    <dbReference type="NCBI Taxonomy" id="471225"/>
    <lineage>
        <taxon>Bacteria</taxon>
        <taxon>Pseudomonadati</taxon>
        <taxon>Pseudomonadota</taxon>
        <taxon>Gammaproteobacteria</taxon>
        <taxon>Alteromonadales</taxon>
        <taxon>Alteromonadaceae</taxon>
        <taxon>Alteromonas/Salinimonas group</taxon>
        <taxon>Alteromonas</taxon>
    </lineage>
</organism>
<dbReference type="Gene3D" id="2.60.40.1180">
    <property type="entry name" value="Golgi alpha-mannosidase II"/>
    <property type="match status" value="1"/>
</dbReference>
<dbReference type="GO" id="GO:0016798">
    <property type="term" value="F:hydrolase activity, acting on glycosyl bonds"/>
    <property type="evidence" value="ECO:0007669"/>
    <property type="project" value="UniProtKB-KW"/>
</dbReference>
<keyword evidence="5" id="KW-1185">Reference proteome</keyword>
<keyword evidence="2" id="KW-0326">Glycosidase</keyword>
<dbReference type="Gene3D" id="2.60.40.10">
    <property type="entry name" value="Immunoglobulins"/>
    <property type="match status" value="1"/>
</dbReference>
<feature type="domain" description="Glycosyl hydrolase family 13 catalytic" evidence="3">
    <location>
        <begin position="174"/>
        <end position="574"/>
    </location>
</feature>
<dbReference type="AlphaFoldDB" id="A0A6N9TED9"/>
<dbReference type="InterPro" id="IPR019492">
    <property type="entry name" value="Cyclo-malto-dextrinase_C"/>
</dbReference>
<dbReference type="InterPro" id="IPR017853">
    <property type="entry name" value="GH"/>
</dbReference>
<dbReference type="Proteomes" id="UP000471381">
    <property type="component" value="Unassembled WGS sequence"/>
</dbReference>
<dbReference type="Pfam" id="PF10438">
    <property type="entry name" value="Cyc-maltodext_C"/>
    <property type="match status" value="1"/>
</dbReference>
<proteinExistence type="predicted"/>
<dbReference type="GO" id="GO:0005975">
    <property type="term" value="P:carbohydrate metabolic process"/>
    <property type="evidence" value="ECO:0007669"/>
    <property type="project" value="InterPro"/>
</dbReference>
<dbReference type="InterPro" id="IPR014756">
    <property type="entry name" value="Ig_E-set"/>
</dbReference>
<comment type="caution">
    <text evidence="4">The sequence shown here is derived from an EMBL/GenBank/DDBJ whole genome shotgun (WGS) entry which is preliminary data.</text>
</comment>
<dbReference type="InterPro" id="IPR013780">
    <property type="entry name" value="Glyco_hydro_b"/>
</dbReference>
<dbReference type="Pfam" id="PF09087">
    <property type="entry name" value="Cyc-maltodext_N"/>
    <property type="match status" value="1"/>
</dbReference>
<evidence type="ECO:0000313" key="4">
    <source>
        <dbReference type="EMBL" id="NDW15530.1"/>
    </source>
</evidence>
<evidence type="ECO:0000256" key="1">
    <source>
        <dbReference type="ARBA" id="ARBA00022801"/>
    </source>
</evidence>
<dbReference type="SUPFAM" id="SSF81296">
    <property type="entry name" value="E set domains"/>
    <property type="match status" value="1"/>
</dbReference>
<gene>
    <name evidence="4" type="ORF">GTQ48_08350</name>
</gene>
<dbReference type="CDD" id="cd11340">
    <property type="entry name" value="AmyAc_bac_CMD_like_3"/>
    <property type="match status" value="1"/>
</dbReference>
<dbReference type="Gene3D" id="3.20.20.80">
    <property type="entry name" value="Glycosidases"/>
    <property type="match status" value="1"/>
</dbReference>
<name>A0A6N9TED9_9ALTE</name>
<reference evidence="4 5" key="1">
    <citation type="submission" date="2020-01" db="EMBL/GenBank/DDBJ databases">
        <title>Genomes of bacteria type strains.</title>
        <authorList>
            <person name="Chen J."/>
            <person name="Zhu S."/>
            <person name="Yang J."/>
        </authorList>
    </citation>
    <scope>NUCLEOTIDE SEQUENCE [LARGE SCALE GENOMIC DNA]</scope>
    <source>
        <strain evidence="4 5">LMG 24078</strain>
    </source>
</reference>
<dbReference type="SUPFAM" id="SSF51011">
    <property type="entry name" value="Glycosyl hydrolase domain"/>
    <property type="match status" value="1"/>
</dbReference>
<sequence>MGASRAGLLRTRFLQPSSLQIATAALFTVSASTLPVYAAKGSIDVYPPNWWVGMESPLVELMLHGDNIANKKVSVNREGVVINAVTALDSPNYLFVTLDISNAASGELIFTLTDDAENTSNINANNEAGSAKVSHSSANSSSNLLSYEFSYELQPRDSESKSREGFSAKDAIYLITPDRFANGDSSNDDVAGYRDIVDRSNKGGRHGGDIKGIIDNLGYIADMGFTQIWTMPMLENAMAKYSYHGYSTTDFYQIDPRFGTNADYVTLSEKANEQGVGIIMDMVLNHIGSGHLWMEDTPSDDWINNEGNFVATTHKRESLHDPHVIESDIEGFSDGWFVPTMPDLNQKNPHLANYLIQNAIWWVEFAGLSGIRVDTYSYSDKGFLSKWTARLMSEYPSLNIVGEEWTINPAITAYWQAGSHRHDEYVSALPSVMDFPLQAALTSALTQEESWNTGLGNIYETLATDFLYGDPNNLVIFPDNHDMSRIFTQLGHDIDKWNMAMTFFLTTRGIPQVFYGTEILMANPDSSDHGIIRSDFPGGFKQNSDSAVNAFTGEGLSQDERWAQQRVKTLLALRQNYPNVFMGEMKHYAPHDGVYTYFRRAEEDDGSMIMVIMNKQEAKVSLARYSTMLSKYTQATRLSDKTVFGVDDTLTLPPMSATVFVVN</sequence>
<dbReference type="SUPFAM" id="SSF51445">
    <property type="entry name" value="(Trans)glycosidases"/>
    <property type="match status" value="1"/>
</dbReference>
<evidence type="ECO:0000259" key="3">
    <source>
        <dbReference type="SMART" id="SM00642"/>
    </source>
</evidence>
<dbReference type="InterPro" id="IPR015171">
    <property type="entry name" value="Cyc-maltodext_N"/>
</dbReference>
<dbReference type="SMART" id="SM00642">
    <property type="entry name" value="Aamy"/>
    <property type="match status" value="1"/>
</dbReference>
<dbReference type="InterPro" id="IPR006047">
    <property type="entry name" value="GH13_cat_dom"/>
</dbReference>
<dbReference type="EMBL" id="JAAAWO010000005">
    <property type="protein sequence ID" value="NDW15530.1"/>
    <property type="molecule type" value="Genomic_DNA"/>
</dbReference>
<evidence type="ECO:0000313" key="5">
    <source>
        <dbReference type="Proteomes" id="UP000471381"/>
    </source>
</evidence>